<dbReference type="OrthoDB" id="10060368at2759"/>
<dbReference type="InParanoid" id="E4XK15"/>
<dbReference type="PANTHER" id="PTHR12419:SF11">
    <property type="entry name" value="OTU DOMAIN-CONTAINING PROTEIN DDB_G0284757"/>
    <property type="match status" value="1"/>
</dbReference>
<dbReference type="Pfam" id="PF02338">
    <property type="entry name" value="OTU"/>
    <property type="match status" value="1"/>
</dbReference>
<protein>
    <recommendedName>
        <fullName evidence="2">OTU domain-containing protein</fullName>
    </recommendedName>
</protein>
<gene>
    <name evidence="3" type="ORF">GSOID_T00012964001</name>
</gene>
<reference evidence="3" key="1">
    <citation type="journal article" date="2010" name="Science">
        <title>Plasticity of animal genome architecture unmasked by rapid evolution of a pelagic tunicate.</title>
        <authorList>
            <person name="Denoeud F."/>
            <person name="Henriet S."/>
            <person name="Mungpakdee S."/>
            <person name="Aury J.M."/>
            <person name="Da Silva C."/>
            <person name="Brinkmann H."/>
            <person name="Mikhaleva J."/>
            <person name="Olsen L.C."/>
            <person name="Jubin C."/>
            <person name="Canestro C."/>
            <person name="Bouquet J.M."/>
            <person name="Danks G."/>
            <person name="Poulain J."/>
            <person name="Campsteijn C."/>
            <person name="Adamski M."/>
            <person name="Cross I."/>
            <person name="Yadetie F."/>
            <person name="Muffato M."/>
            <person name="Louis A."/>
            <person name="Butcher S."/>
            <person name="Tsagkogeorga G."/>
            <person name="Konrad A."/>
            <person name="Singh S."/>
            <person name="Jensen M.F."/>
            <person name="Cong E.H."/>
            <person name="Eikeseth-Otteraa H."/>
            <person name="Noel B."/>
            <person name="Anthouard V."/>
            <person name="Porcel B.M."/>
            <person name="Kachouri-Lafond R."/>
            <person name="Nishino A."/>
            <person name="Ugolini M."/>
            <person name="Chourrout P."/>
            <person name="Nishida H."/>
            <person name="Aasland R."/>
            <person name="Huzurbazar S."/>
            <person name="Westhof E."/>
            <person name="Delsuc F."/>
            <person name="Lehrach H."/>
            <person name="Reinhardt R."/>
            <person name="Weissenbach J."/>
            <person name="Roy S.W."/>
            <person name="Artiguenave F."/>
            <person name="Postlethwait J.H."/>
            <person name="Manak J.R."/>
            <person name="Thompson E.M."/>
            <person name="Jaillon O."/>
            <person name="Du Pasquier L."/>
            <person name="Boudinot P."/>
            <person name="Liberles D.A."/>
            <person name="Volff J.N."/>
            <person name="Philippe H."/>
            <person name="Lenhard B."/>
            <person name="Roest Crollius H."/>
            <person name="Wincker P."/>
            <person name="Chourrout D."/>
        </authorList>
    </citation>
    <scope>NUCLEOTIDE SEQUENCE [LARGE SCALE GENOMIC DNA]</scope>
</reference>
<keyword evidence="1" id="KW-0645">Protease</keyword>
<proteinExistence type="predicted"/>
<dbReference type="AlphaFoldDB" id="E4XK15"/>
<dbReference type="InterPro" id="IPR038765">
    <property type="entry name" value="Papain-like_cys_pep_sf"/>
</dbReference>
<dbReference type="CDD" id="cd00024">
    <property type="entry name" value="CD_CSD"/>
    <property type="match status" value="1"/>
</dbReference>
<evidence type="ECO:0000313" key="3">
    <source>
        <dbReference type="EMBL" id="CBY24791.1"/>
    </source>
</evidence>
<feature type="domain" description="OTU" evidence="2">
    <location>
        <begin position="125"/>
        <end position="256"/>
    </location>
</feature>
<dbReference type="GO" id="GO:0004843">
    <property type="term" value="F:cysteine-type deubiquitinase activity"/>
    <property type="evidence" value="ECO:0007669"/>
    <property type="project" value="TreeGrafter"/>
</dbReference>
<keyword evidence="1" id="KW-0378">Hydrolase</keyword>
<dbReference type="InterPro" id="IPR003323">
    <property type="entry name" value="OTU_dom"/>
</dbReference>
<accession>E4XK15</accession>
<dbReference type="Gene3D" id="3.90.70.80">
    <property type="match status" value="1"/>
</dbReference>
<dbReference type="Proteomes" id="UP000001307">
    <property type="component" value="Unassembled WGS sequence"/>
</dbReference>
<dbReference type="CDD" id="cd22758">
    <property type="entry name" value="OTU_232R-like"/>
    <property type="match status" value="1"/>
</dbReference>
<dbReference type="GO" id="GO:0016579">
    <property type="term" value="P:protein deubiquitination"/>
    <property type="evidence" value="ECO:0007669"/>
    <property type="project" value="TreeGrafter"/>
</dbReference>
<dbReference type="PROSITE" id="PS50802">
    <property type="entry name" value="OTU"/>
    <property type="match status" value="1"/>
</dbReference>
<evidence type="ECO:0000259" key="2">
    <source>
        <dbReference type="PROSITE" id="PS50802"/>
    </source>
</evidence>
<dbReference type="EMBL" id="FN653063">
    <property type="protein sequence ID" value="CBY24791.1"/>
    <property type="molecule type" value="Genomic_DNA"/>
</dbReference>
<organism evidence="3">
    <name type="scientific">Oikopleura dioica</name>
    <name type="common">Tunicate</name>
    <dbReference type="NCBI Taxonomy" id="34765"/>
    <lineage>
        <taxon>Eukaryota</taxon>
        <taxon>Metazoa</taxon>
        <taxon>Chordata</taxon>
        <taxon>Tunicata</taxon>
        <taxon>Appendicularia</taxon>
        <taxon>Copelata</taxon>
        <taxon>Oikopleuridae</taxon>
        <taxon>Oikopleura</taxon>
    </lineage>
</organism>
<dbReference type="Gene3D" id="2.40.50.40">
    <property type="match status" value="1"/>
</dbReference>
<keyword evidence="1" id="KW-0788">Thiol protease</keyword>
<evidence type="ECO:0000313" key="4">
    <source>
        <dbReference type="Proteomes" id="UP000001307"/>
    </source>
</evidence>
<dbReference type="PANTHER" id="PTHR12419">
    <property type="entry name" value="OTU DOMAIN CONTAINING PROTEIN"/>
    <property type="match status" value="1"/>
</dbReference>
<keyword evidence="4" id="KW-1185">Reference proteome</keyword>
<dbReference type="InterPro" id="IPR050704">
    <property type="entry name" value="Peptidase_C85-like"/>
</dbReference>
<dbReference type="SUPFAM" id="SSF54001">
    <property type="entry name" value="Cysteine proteinases"/>
    <property type="match status" value="1"/>
</dbReference>
<evidence type="ECO:0000256" key="1">
    <source>
        <dbReference type="ARBA" id="ARBA00022807"/>
    </source>
</evidence>
<name>E4XK15_OIKDI</name>
<sequence length="260" mass="30106">MRATKRTHSQATVTQHVSNHDSLKEAQCIVSRRTRADGGTQYLVKLGEDYNSSWVDEEKCKEYLSDMINDFNSKYSKTSLKRSKKLTQSATKELKSQGVNFSIGPGGDKSMHHQFVENIRKHGLEVWKDAHADGNCFFHSVVFILEQIGKNKRKFTYKTLREMSCKTLKKNLSEYKEFLDEDPQEYLKYMMQDGEWADHVIIQVCAEVLRRPILIVNSDPWNELVFVKPRTTDKVHGRAIILGHLNNEHYVSLTIKIPEI</sequence>